<dbReference type="OrthoDB" id="10465623at2759"/>
<gene>
    <name evidence="1" type="ORF">SI65_02773</name>
</gene>
<evidence type="ECO:0000313" key="1">
    <source>
        <dbReference type="EMBL" id="ODM21929.1"/>
    </source>
</evidence>
<protein>
    <submittedName>
        <fullName evidence="1">Uncharacterized protein</fullName>
    </submittedName>
</protein>
<reference evidence="1 2" key="1">
    <citation type="journal article" date="2016" name="BMC Genomics">
        <title>Comparative genomic and transcriptomic analyses of the Fuzhuan brick tea-fermentation fungus Aspergillus cristatus.</title>
        <authorList>
            <person name="Ge Y."/>
            <person name="Wang Y."/>
            <person name="Liu Y."/>
            <person name="Tan Y."/>
            <person name="Ren X."/>
            <person name="Zhang X."/>
            <person name="Hyde K.D."/>
            <person name="Liu Y."/>
            <person name="Liu Z."/>
        </authorList>
    </citation>
    <scope>NUCLEOTIDE SEQUENCE [LARGE SCALE GENOMIC DNA]</scope>
    <source>
        <strain evidence="1 2">GZAAS20.1005</strain>
    </source>
</reference>
<dbReference type="STRING" id="573508.A0A1E3BLW8"/>
<dbReference type="VEuPathDB" id="FungiDB:SI65_02773"/>
<evidence type="ECO:0000313" key="2">
    <source>
        <dbReference type="Proteomes" id="UP000094569"/>
    </source>
</evidence>
<dbReference type="EMBL" id="JXNT01000002">
    <property type="protein sequence ID" value="ODM21929.1"/>
    <property type="molecule type" value="Genomic_DNA"/>
</dbReference>
<dbReference type="Proteomes" id="UP000094569">
    <property type="component" value="Unassembled WGS sequence"/>
</dbReference>
<proteinExistence type="predicted"/>
<dbReference type="AlphaFoldDB" id="A0A1E3BLW8"/>
<comment type="caution">
    <text evidence="1">The sequence shown here is derived from an EMBL/GenBank/DDBJ whole genome shotgun (WGS) entry which is preliminary data.</text>
</comment>
<name>A0A1E3BLW8_ASPCR</name>
<accession>A0A1E3BLW8</accession>
<keyword evidence="2" id="KW-1185">Reference proteome</keyword>
<organism evidence="1 2">
    <name type="scientific">Aspergillus cristatus</name>
    <name type="common">Chinese Fuzhuan brick tea-fermentation fungus</name>
    <name type="synonym">Eurotium cristatum</name>
    <dbReference type="NCBI Taxonomy" id="573508"/>
    <lineage>
        <taxon>Eukaryota</taxon>
        <taxon>Fungi</taxon>
        <taxon>Dikarya</taxon>
        <taxon>Ascomycota</taxon>
        <taxon>Pezizomycotina</taxon>
        <taxon>Eurotiomycetes</taxon>
        <taxon>Eurotiomycetidae</taxon>
        <taxon>Eurotiales</taxon>
        <taxon>Aspergillaceae</taxon>
        <taxon>Aspergillus</taxon>
        <taxon>Aspergillus subgen. Aspergillus</taxon>
    </lineage>
</organism>
<sequence>MPTATRISSPQKDKEKTNAKQTLQCCLWPNSPGLLCLAAFEIRALIWLNFFPCGDDGGGEKYTPKTDLAILCTNPDWDRRAWEIIDRDVFHAGAPPIWSEEFEDVVWGVFGGFDVYINTPGTDVNGMVADYYLRIHINFWRRDGSPTANNLRREMLRQYFTYGTSTTNQPSAFEQEMLRIAETYPDLMEKYDRDMKVLTAIQRIVVCAYNQTRKGGLTPSSTPSISWDRRTWKMADKYLFWEAGVPPIGWDEDEDEHEEAEYFANIDPHYGGFSLRAYPEVFGEGAGSRFVLLGNSVEDWLRMQEYRDRERARERDWDVESLRCSSCSF</sequence>